<dbReference type="OrthoDB" id="1731675at2759"/>
<evidence type="ECO:0000313" key="1">
    <source>
        <dbReference type="EMBL" id="KAH1063629.1"/>
    </source>
</evidence>
<sequence>MDQVHAYEKLVFDILVQGTQMCEILQENVLIEKLSKSWSDYRNFLKYKKRDISSEELISYTKIEEANHLKDKDLFTSKEFHLKVNLVESGSSSNFNRSKRTKNSKKIGKFQNKKAIKFKKPVKNKKSNISMNCYVYSKVGHKAYKCYRHSDR</sequence>
<protein>
    <submittedName>
        <fullName evidence="1">Uncharacterized protein</fullName>
    </submittedName>
</protein>
<accession>A0A9D3UX16</accession>
<proteinExistence type="predicted"/>
<organism evidence="1 2">
    <name type="scientific">Gossypium stocksii</name>
    <dbReference type="NCBI Taxonomy" id="47602"/>
    <lineage>
        <taxon>Eukaryota</taxon>
        <taxon>Viridiplantae</taxon>
        <taxon>Streptophyta</taxon>
        <taxon>Embryophyta</taxon>
        <taxon>Tracheophyta</taxon>
        <taxon>Spermatophyta</taxon>
        <taxon>Magnoliopsida</taxon>
        <taxon>eudicotyledons</taxon>
        <taxon>Gunneridae</taxon>
        <taxon>Pentapetalae</taxon>
        <taxon>rosids</taxon>
        <taxon>malvids</taxon>
        <taxon>Malvales</taxon>
        <taxon>Malvaceae</taxon>
        <taxon>Malvoideae</taxon>
        <taxon>Gossypium</taxon>
    </lineage>
</organism>
<reference evidence="1 2" key="1">
    <citation type="journal article" date="2021" name="Plant Biotechnol. J.">
        <title>Multi-omics assisted identification of the key and species-specific regulatory components of drought-tolerant mechanisms in Gossypium stocksii.</title>
        <authorList>
            <person name="Yu D."/>
            <person name="Ke L."/>
            <person name="Zhang D."/>
            <person name="Wu Y."/>
            <person name="Sun Y."/>
            <person name="Mei J."/>
            <person name="Sun J."/>
            <person name="Sun Y."/>
        </authorList>
    </citation>
    <scope>NUCLEOTIDE SEQUENCE [LARGE SCALE GENOMIC DNA]</scope>
    <source>
        <strain evidence="2">cv. E1</strain>
        <tissue evidence="1">Leaf</tissue>
    </source>
</reference>
<dbReference type="Proteomes" id="UP000828251">
    <property type="component" value="Unassembled WGS sequence"/>
</dbReference>
<dbReference type="AlphaFoldDB" id="A0A9D3UX16"/>
<dbReference type="EMBL" id="JAIQCV010000009">
    <property type="protein sequence ID" value="KAH1063629.1"/>
    <property type="molecule type" value="Genomic_DNA"/>
</dbReference>
<gene>
    <name evidence="1" type="ORF">J1N35_028616</name>
</gene>
<keyword evidence="2" id="KW-1185">Reference proteome</keyword>
<comment type="caution">
    <text evidence="1">The sequence shown here is derived from an EMBL/GenBank/DDBJ whole genome shotgun (WGS) entry which is preliminary data.</text>
</comment>
<name>A0A9D3UX16_9ROSI</name>
<evidence type="ECO:0000313" key="2">
    <source>
        <dbReference type="Proteomes" id="UP000828251"/>
    </source>
</evidence>